<reference evidence="1" key="1">
    <citation type="submission" date="2021-06" db="EMBL/GenBank/DDBJ databases">
        <authorList>
            <person name="Kallberg Y."/>
            <person name="Tangrot J."/>
            <person name="Rosling A."/>
        </authorList>
    </citation>
    <scope>NUCLEOTIDE SEQUENCE</scope>
    <source>
        <strain evidence="1">IA702</strain>
    </source>
</reference>
<dbReference type="Proteomes" id="UP000789572">
    <property type="component" value="Unassembled WGS sequence"/>
</dbReference>
<dbReference type="Gene3D" id="3.80.10.10">
    <property type="entry name" value="Ribonuclease Inhibitor"/>
    <property type="match status" value="1"/>
</dbReference>
<protein>
    <submittedName>
        <fullName evidence="1">208_t:CDS:1</fullName>
    </submittedName>
</protein>
<keyword evidence="2" id="KW-1185">Reference proteome</keyword>
<comment type="caution">
    <text evidence="1">The sequence shown here is derived from an EMBL/GenBank/DDBJ whole genome shotgun (WGS) entry which is preliminary data.</text>
</comment>
<proteinExistence type="predicted"/>
<dbReference type="OrthoDB" id="2449606at2759"/>
<gene>
    <name evidence="1" type="ORF">POCULU_LOCUS3008</name>
</gene>
<dbReference type="SUPFAM" id="SSF52058">
    <property type="entry name" value="L domain-like"/>
    <property type="match status" value="1"/>
</dbReference>
<organism evidence="1 2">
    <name type="scientific">Paraglomus occultum</name>
    <dbReference type="NCBI Taxonomy" id="144539"/>
    <lineage>
        <taxon>Eukaryota</taxon>
        <taxon>Fungi</taxon>
        <taxon>Fungi incertae sedis</taxon>
        <taxon>Mucoromycota</taxon>
        <taxon>Glomeromycotina</taxon>
        <taxon>Glomeromycetes</taxon>
        <taxon>Paraglomerales</taxon>
        <taxon>Paraglomeraceae</taxon>
        <taxon>Paraglomus</taxon>
    </lineage>
</organism>
<dbReference type="AlphaFoldDB" id="A0A9N9F4S7"/>
<sequence length="170" mass="19591">MLNCNNNQLTTLDLTNSGKLEGLRCGDNYLEYLALSPLQTKQLTYLYAENNNFLSQDCSVFGKSVNLRELKIGNHNQIKINQGVYNRFTGSLEPLQNLGKLEYLDISSTDIDDGLEYLPENIKVFSCEADKRKQAKVKVIQEDWECFNHDLKKYKDFVNKPDDNQKLLDQ</sequence>
<name>A0A9N9F4S7_9GLOM</name>
<evidence type="ECO:0000313" key="1">
    <source>
        <dbReference type="EMBL" id="CAG8509787.1"/>
    </source>
</evidence>
<accession>A0A9N9F4S7</accession>
<dbReference type="InterPro" id="IPR032675">
    <property type="entry name" value="LRR_dom_sf"/>
</dbReference>
<evidence type="ECO:0000313" key="2">
    <source>
        <dbReference type="Proteomes" id="UP000789572"/>
    </source>
</evidence>
<dbReference type="EMBL" id="CAJVPJ010000309">
    <property type="protein sequence ID" value="CAG8509787.1"/>
    <property type="molecule type" value="Genomic_DNA"/>
</dbReference>